<dbReference type="Gene3D" id="1.10.220.80">
    <property type="entry name" value="BH2638-like"/>
    <property type="match status" value="1"/>
</dbReference>
<name>A0A428MWD4_9BACI</name>
<dbReference type="Pfam" id="PF05256">
    <property type="entry name" value="UPF0223"/>
    <property type="match status" value="1"/>
</dbReference>
<keyword evidence="2" id="KW-1185">Reference proteome</keyword>
<dbReference type="SUPFAM" id="SSF158504">
    <property type="entry name" value="BH2638-like"/>
    <property type="match status" value="1"/>
</dbReference>
<dbReference type="PIRSF" id="PIRSF037260">
    <property type="entry name" value="UPF0223"/>
    <property type="match status" value="1"/>
</dbReference>
<dbReference type="InterPro" id="IPR007920">
    <property type="entry name" value="UPF0223"/>
</dbReference>
<dbReference type="Proteomes" id="UP000275076">
    <property type="component" value="Unassembled WGS sequence"/>
</dbReference>
<proteinExistence type="predicted"/>
<evidence type="ECO:0000313" key="2">
    <source>
        <dbReference type="Proteomes" id="UP000275076"/>
    </source>
</evidence>
<comment type="caution">
    <text evidence="1">The sequence shown here is derived from an EMBL/GenBank/DDBJ whole genome shotgun (WGS) entry which is preliminary data.</text>
</comment>
<dbReference type="OrthoDB" id="1649074at2"/>
<gene>
    <name evidence="1" type="ORF">D7Z54_25970</name>
</gene>
<dbReference type="AlphaFoldDB" id="A0A428MWD4"/>
<dbReference type="EMBL" id="RBVX01000037">
    <property type="protein sequence ID" value="RSL30458.1"/>
    <property type="molecule type" value="Genomic_DNA"/>
</dbReference>
<reference evidence="1 2" key="1">
    <citation type="submission" date="2018-10" db="EMBL/GenBank/DDBJ databases">
        <title>Draft genome sequence of Bacillus salarius IM0101, isolated from a hypersaline soil in Inner Mongolia, China.</title>
        <authorList>
            <person name="Yamprayoonswat W."/>
            <person name="Boonvisut S."/>
            <person name="Jumpathong W."/>
            <person name="Sittihan S."/>
            <person name="Ruangsuj P."/>
            <person name="Wanthongcharoen S."/>
            <person name="Thongpramul N."/>
            <person name="Pimmason S."/>
            <person name="Yu B."/>
            <person name="Yasawong M."/>
        </authorList>
    </citation>
    <scope>NUCLEOTIDE SEQUENCE [LARGE SCALE GENOMIC DNA]</scope>
    <source>
        <strain evidence="1 2">IM0101</strain>
    </source>
</reference>
<protein>
    <submittedName>
        <fullName evidence="1">UPF0223 family protein</fullName>
    </submittedName>
</protein>
<organism evidence="1 2">
    <name type="scientific">Salibacterium salarium</name>
    <dbReference type="NCBI Taxonomy" id="284579"/>
    <lineage>
        <taxon>Bacteria</taxon>
        <taxon>Bacillati</taxon>
        <taxon>Bacillota</taxon>
        <taxon>Bacilli</taxon>
        <taxon>Bacillales</taxon>
        <taxon>Bacillaceae</taxon>
    </lineage>
</organism>
<accession>A0A428MWD4</accession>
<sequence>MPMPMSMDWSTEEIVDAVNFFQTIEKAYQQAVVRDDILALYNRFKEFVPSKSEEKQYFKEFDEKTGVSCWKTIQKAKSAEVGEKIKMI</sequence>
<dbReference type="InterPro" id="IPR023324">
    <property type="entry name" value="BH2638-like_sf"/>
</dbReference>
<evidence type="ECO:0000313" key="1">
    <source>
        <dbReference type="EMBL" id="RSL30458.1"/>
    </source>
</evidence>
<dbReference type="NCBIfam" id="NF003353">
    <property type="entry name" value="PRK04387.1"/>
    <property type="match status" value="1"/>
</dbReference>